<comment type="caution">
    <text evidence="2">The sequence shown here is derived from an EMBL/GenBank/DDBJ whole genome shotgun (WGS) entry which is preliminary data.</text>
</comment>
<dbReference type="AlphaFoldDB" id="A0A933RVJ6"/>
<dbReference type="EMBL" id="JACRJB010000015">
    <property type="protein sequence ID" value="MBI5129015.1"/>
    <property type="molecule type" value="Genomic_DNA"/>
</dbReference>
<sequence>MSNKDQQKPTPSQKPQQQQQGVSSKPGQQQQEPGRDDSAGKGPNQTGKT</sequence>
<feature type="compositionally biased region" description="Low complexity" evidence="1">
    <location>
        <begin position="8"/>
        <end position="31"/>
    </location>
</feature>
<dbReference type="Proteomes" id="UP000782519">
    <property type="component" value="Unassembled WGS sequence"/>
</dbReference>
<evidence type="ECO:0000313" key="2">
    <source>
        <dbReference type="EMBL" id="MBI5129015.1"/>
    </source>
</evidence>
<proteinExistence type="predicted"/>
<accession>A0A933RVJ6</accession>
<reference evidence="2" key="1">
    <citation type="submission" date="2020-07" db="EMBL/GenBank/DDBJ databases">
        <title>Huge and variable diversity of episymbiotic CPR bacteria and DPANN archaea in groundwater ecosystems.</title>
        <authorList>
            <person name="He C.Y."/>
            <person name="Keren R."/>
            <person name="Whittaker M."/>
            <person name="Farag I.F."/>
            <person name="Doudna J."/>
            <person name="Cate J.H.D."/>
            <person name="Banfield J.F."/>
        </authorList>
    </citation>
    <scope>NUCLEOTIDE SEQUENCE</scope>
    <source>
        <strain evidence="2">NC_groundwater_1818_Pr3_B-0.1um_66_35</strain>
    </source>
</reference>
<gene>
    <name evidence="2" type="ORF">HZA66_06205</name>
</gene>
<protein>
    <submittedName>
        <fullName evidence="2">Uncharacterized protein</fullName>
    </submittedName>
</protein>
<feature type="region of interest" description="Disordered" evidence="1">
    <location>
        <begin position="1"/>
        <end position="49"/>
    </location>
</feature>
<name>A0A933RVJ6_RHOPL</name>
<organism evidence="2 3">
    <name type="scientific">Rhodopseudomonas palustris</name>
    <dbReference type="NCBI Taxonomy" id="1076"/>
    <lineage>
        <taxon>Bacteria</taxon>
        <taxon>Pseudomonadati</taxon>
        <taxon>Pseudomonadota</taxon>
        <taxon>Alphaproteobacteria</taxon>
        <taxon>Hyphomicrobiales</taxon>
        <taxon>Nitrobacteraceae</taxon>
        <taxon>Rhodopseudomonas</taxon>
    </lineage>
</organism>
<evidence type="ECO:0000313" key="3">
    <source>
        <dbReference type="Proteomes" id="UP000782519"/>
    </source>
</evidence>
<evidence type="ECO:0000256" key="1">
    <source>
        <dbReference type="SAM" id="MobiDB-lite"/>
    </source>
</evidence>